<dbReference type="InterPro" id="IPR036390">
    <property type="entry name" value="WH_DNA-bd_sf"/>
</dbReference>
<dbReference type="InterPro" id="IPR011711">
    <property type="entry name" value="GntR_C"/>
</dbReference>
<accession>A0ABT4W579</accession>
<comment type="caution">
    <text evidence="5">The sequence shown here is derived from an EMBL/GenBank/DDBJ whole genome shotgun (WGS) entry which is preliminary data.</text>
</comment>
<dbReference type="Proteomes" id="UP001528040">
    <property type="component" value="Unassembled WGS sequence"/>
</dbReference>
<evidence type="ECO:0000256" key="3">
    <source>
        <dbReference type="ARBA" id="ARBA00023163"/>
    </source>
</evidence>
<dbReference type="PANTHER" id="PTHR43537">
    <property type="entry name" value="TRANSCRIPTIONAL REGULATOR, GNTR FAMILY"/>
    <property type="match status" value="1"/>
</dbReference>
<dbReference type="InterPro" id="IPR000524">
    <property type="entry name" value="Tscrpt_reg_HTH_GntR"/>
</dbReference>
<evidence type="ECO:0000256" key="1">
    <source>
        <dbReference type="ARBA" id="ARBA00023015"/>
    </source>
</evidence>
<dbReference type="PANTHER" id="PTHR43537:SF53">
    <property type="entry name" value="HTH-TYPE TRANSCRIPTIONAL REPRESSOR NANR"/>
    <property type="match status" value="1"/>
</dbReference>
<sequence length="223" mass="24565">MKASIEGKIEETVLAAIAEHRLPPGTKLAEQALSDMFSCNRANVRRALASLAAQNVVELIPNRGAFVISPSPKESHDIFQARRAIERMVLETACVAATETDIEKLGQLVAEEQEARITGDQPRTLRLASQFHLHLAEIAGNAVLTRILTDLTMRSALIIGLYDDPEATHCSDGEHGRILDALKARDSERLISEMDAHLAHLEEDLNFDPVKVKPAPLKELLQR</sequence>
<proteinExistence type="predicted"/>
<dbReference type="PROSITE" id="PS50949">
    <property type="entry name" value="HTH_GNTR"/>
    <property type="match status" value="1"/>
</dbReference>
<protein>
    <submittedName>
        <fullName evidence="5">GntR family transcriptional regulator</fullName>
    </submittedName>
</protein>
<dbReference type="Pfam" id="PF00392">
    <property type="entry name" value="GntR"/>
    <property type="match status" value="1"/>
</dbReference>
<dbReference type="RefSeq" id="WP_271055377.1">
    <property type="nucleotide sequence ID" value="NZ_JAQIIO010000013.1"/>
</dbReference>
<keyword evidence="1" id="KW-0805">Transcription regulation</keyword>
<dbReference type="Pfam" id="PF07729">
    <property type="entry name" value="FCD"/>
    <property type="match status" value="1"/>
</dbReference>
<organism evidence="5 6">
    <name type="scientific">Aliiroseovarius salicola</name>
    <dbReference type="NCBI Taxonomy" id="3009082"/>
    <lineage>
        <taxon>Bacteria</taxon>
        <taxon>Pseudomonadati</taxon>
        <taxon>Pseudomonadota</taxon>
        <taxon>Alphaproteobacteria</taxon>
        <taxon>Rhodobacterales</taxon>
        <taxon>Paracoccaceae</taxon>
        <taxon>Aliiroseovarius</taxon>
    </lineage>
</organism>
<dbReference type="SMART" id="SM00345">
    <property type="entry name" value="HTH_GNTR"/>
    <property type="match status" value="1"/>
</dbReference>
<dbReference type="SUPFAM" id="SSF48008">
    <property type="entry name" value="GntR ligand-binding domain-like"/>
    <property type="match status" value="1"/>
</dbReference>
<reference evidence="5 6" key="1">
    <citation type="submission" date="2023-01" db="EMBL/GenBank/DDBJ databases">
        <authorList>
            <person name="Yoon J.-W."/>
        </authorList>
    </citation>
    <scope>NUCLEOTIDE SEQUENCE [LARGE SCALE GENOMIC DNA]</scope>
    <source>
        <strain evidence="5 6">KMU-50</strain>
    </source>
</reference>
<dbReference type="Gene3D" id="1.10.10.10">
    <property type="entry name" value="Winged helix-like DNA-binding domain superfamily/Winged helix DNA-binding domain"/>
    <property type="match status" value="1"/>
</dbReference>
<keyword evidence="2" id="KW-0238">DNA-binding</keyword>
<name>A0ABT4W579_9RHOB</name>
<evidence type="ECO:0000313" key="6">
    <source>
        <dbReference type="Proteomes" id="UP001528040"/>
    </source>
</evidence>
<dbReference type="InterPro" id="IPR036388">
    <property type="entry name" value="WH-like_DNA-bd_sf"/>
</dbReference>
<dbReference type="EMBL" id="JAQIIO010000013">
    <property type="protein sequence ID" value="MDA5095669.1"/>
    <property type="molecule type" value="Genomic_DNA"/>
</dbReference>
<gene>
    <name evidence="5" type="ORF">O2N63_16380</name>
</gene>
<keyword evidence="6" id="KW-1185">Reference proteome</keyword>
<feature type="domain" description="HTH gntR-type" evidence="4">
    <location>
        <begin position="3"/>
        <end position="70"/>
    </location>
</feature>
<evidence type="ECO:0000259" key="4">
    <source>
        <dbReference type="PROSITE" id="PS50949"/>
    </source>
</evidence>
<evidence type="ECO:0000313" key="5">
    <source>
        <dbReference type="EMBL" id="MDA5095669.1"/>
    </source>
</evidence>
<dbReference type="SMART" id="SM00895">
    <property type="entry name" value="FCD"/>
    <property type="match status" value="1"/>
</dbReference>
<dbReference type="Gene3D" id="1.20.120.530">
    <property type="entry name" value="GntR ligand-binding domain-like"/>
    <property type="match status" value="1"/>
</dbReference>
<dbReference type="InterPro" id="IPR008920">
    <property type="entry name" value="TF_FadR/GntR_C"/>
</dbReference>
<dbReference type="SUPFAM" id="SSF46785">
    <property type="entry name" value="Winged helix' DNA-binding domain"/>
    <property type="match status" value="1"/>
</dbReference>
<evidence type="ECO:0000256" key="2">
    <source>
        <dbReference type="ARBA" id="ARBA00023125"/>
    </source>
</evidence>
<keyword evidence="3" id="KW-0804">Transcription</keyword>